<evidence type="ECO:0000256" key="5">
    <source>
        <dbReference type="PROSITE-ProRule" id="PRU00288"/>
    </source>
</evidence>
<evidence type="ECO:0000313" key="9">
    <source>
        <dbReference type="Proteomes" id="UP000887116"/>
    </source>
</evidence>
<dbReference type="OrthoDB" id="73919at2759"/>
<dbReference type="SUPFAM" id="SSF57863">
    <property type="entry name" value="ArfGap/RecO-like zinc finger"/>
    <property type="match status" value="1"/>
</dbReference>
<dbReference type="GO" id="GO:0008270">
    <property type="term" value="F:zinc ion binding"/>
    <property type="evidence" value="ECO:0007669"/>
    <property type="project" value="UniProtKB-KW"/>
</dbReference>
<keyword evidence="3 5" id="KW-0863">Zinc-finger</keyword>
<dbReference type="Proteomes" id="UP000887116">
    <property type="component" value="Unassembled WGS sequence"/>
</dbReference>
<keyword evidence="4" id="KW-0862">Zinc</keyword>
<evidence type="ECO:0000256" key="3">
    <source>
        <dbReference type="ARBA" id="ARBA00022771"/>
    </source>
</evidence>
<dbReference type="InterPro" id="IPR051718">
    <property type="entry name" value="ARF_GTPase-activating"/>
</dbReference>
<dbReference type="PANTHER" id="PTHR45705">
    <property type="entry name" value="FI20236P1"/>
    <property type="match status" value="1"/>
</dbReference>
<dbReference type="InterPro" id="IPR037278">
    <property type="entry name" value="ARFGAP/RecO"/>
</dbReference>
<comment type="caution">
    <text evidence="8">The sequence shown here is derived from an EMBL/GenBank/DDBJ whole genome shotgun (WGS) entry which is preliminary data.</text>
</comment>
<dbReference type="InterPro" id="IPR038508">
    <property type="entry name" value="ArfGAP_dom_sf"/>
</dbReference>
<keyword evidence="2" id="KW-0479">Metal-binding</keyword>
<dbReference type="PANTHER" id="PTHR45705:SF1">
    <property type="entry name" value="FI20236P1"/>
    <property type="match status" value="1"/>
</dbReference>
<dbReference type="FunFam" id="1.10.220.150:FF:000009">
    <property type="entry name" value="stromal membrane-associated protein 1 isoform X1"/>
    <property type="match status" value="1"/>
</dbReference>
<gene>
    <name evidence="8" type="primary">Smap1</name>
    <name evidence="8" type="ORF">TNCT_704971</name>
</gene>
<dbReference type="EMBL" id="BMAO01011193">
    <property type="protein sequence ID" value="GFQ71877.1"/>
    <property type="molecule type" value="Genomic_DNA"/>
</dbReference>
<dbReference type="AlphaFoldDB" id="A0A8X6F726"/>
<evidence type="ECO:0000313" key="8">
    <source>
        <dbReference type="EMBL" id="GFQ71877.1"/>
    </source>
</evidence>
<organism evidence="8 9">
    <name type="scientific">Trichonephila clavata</name>
    <name type="common">Joro spider</name>
    <name type="synonym">Nephila clavata</name>
    <dbReference type="NCBI Taxonomy" id="2740835"/>
    <lineage>
        <taxon>Eukaryota</taxon>
        <taxon>Metazoa</taxon>
        <taxon>Ecdysozoa</taxon>
        <taxon>Arthropoda</taxon>
        <taxon>Chelicerata</taxon>
        <taxon>Arachnida</taxon>
        <taxon>Araneae</taxon>
        <taxon>Araneomorphae</taxon>
        <taxon>Entelegynae</taxon>
        <taxon>Araneoidea</taxon>
        <taxon>Nephilidae</taxon>
        <taxon>Trichonephila</taxon>
    </lineage>
</organism>
<evidence type="ECO:0000259" key="7">
    <source>
        <dbReference type="PROSITE" id="PS50115"/>
    </source>
</evidence>
<dbReference type="InterPro" id="IPR001164">
    <property type="entry name" value="ArfGAP_dom"/>
</dbReference>
<feature type="domain" description="Arf-GAP" evidence="7">
    <location>
        <begin position="18"/>
        <end position="136"/>
    </location>
</feature>
<keyword evidence="9" id="KW-1185">Reference proteome</keyword>
<protein>
    <submittedName>
        <fullName evidence="8">Stromal membrane-associated protein 1</fullName>
    </submittedName>
</protein>
<evidence type="ECO:0000256" key="2">
    <source>
        <dbReference type="ARBA" id="ARBA00022723"/>
    </source>
</evidence>
<dbReference type="CDD" id="cd08839">
    <property type="entry name" value="ArfGap_SMAP"/>
    <property type="match status" value="1"/>
</dbReference>
<dbReference type="GO" id="GO:0005737">
    <property type="term" value="C:cytoplasm"/>
    <property type="evidence" value="ECO:0007669"/>
    <property type="project" value="TreeGrafter"/>
</dbReference>
<evidence type="ECO:0000256" key="1">
    <source>
        <dbReference type="ARBA" id="ARBA00022468"/>
    </source>
</evidence>
<keyword evidence="1" id="KW-0343">GTPase activation</keyword>
<evidence type="ECO:0000256" key="6">
    <source>
        <dbReference type="SAM" id="MobiDB-lite"/>
    </source>
</evidence>
<evidence type="ECO:0000256" key="4">
    <source>
        <dbReference type="ARBA" id="ARBA00022833"/>
    </source>
</evidence>
<dbReference type="Gene3D" id="1.10.220.150">
    <property type="entry name" value="Arf GTPase activating protein"/>
    <property type="match status" value="1"/>
</dbReference>
<name>A0A8X6F726_TRICU</name>
<reference evidence="8" key="1">
    <citation type="submission" date="2020-07" db="EMBL/GenBank/DDBJ databases">
        <title>Multicomponent nature underlies the extraordinary mechanical properties of spider dragline silk.</title>
        <authorList>
            <person name="Kono N."/>
            <person name="Nakamura H."/>
            <person name="Mori M."/>
            <person name="Yoshida Y."/>
            <person name="Ohtoshi R."/>
            <person name="Malay A.D."/>
            <person name="Moran D.A.P."/>
            <person name="Tomita M."/>
            <person name="Numata K."/>
            <person name="Arakawa K."/>
        </authorList>
    </citation>
    <scope>NUCLEOTIDE SEQUENCE</scope>
</reference>
<dbReference type="InterPro" id="IPR044732">
    <property type="entry name" value="ArfGAP_SMAP1-like"/>
</dbReference>
<accession>A0A8X6F726</accession>
<dbReference type="PRINTS" id="PR00405">
    <property type="entry name" value="REVINTRACTNG"/>
</dbReference>
<dbReference type="SMART" id="SM00105">
    <property type="entry name" value="ArfGap"/>
    <property type="match status" value="1"/>
</dbReference>
<dbReference type="PROSITE" id="PS50115">
    <property type="entry name" value="ARFGAP"/>
    <property type="match status" value="1"/>
</dbReference>
<proteinExistence type="predicted"/>
<sequence length="273" mass="30696">MSSKAENEKQKLIQDKCQVILGNLLREEDNKYCVDCDAKGPRWASWNLGIFLCIRCAGIHRNLGVHISKVKSVNLDTWTPEQVACLQQMGNSQARAVYEANLPESFRRPQTDSSLEAFIRAKYEQKKYIAKEWVPPPAPKPAFDIEEEKRKEREKKKKSSKSSTGIEIPVSILIFFPLLNFAAENFIEGRLEDGGPIGASNHIMGLTNKNNNISCDNLARMMCSLCLNPPDEHSGELHFHPLRDGTEGCSYSSTEPKHGSHTILRGTLLHHPV</sequence>
<dbReference type="GO" id="GO:0005096">
    <property type="term" value="F:GTPase activator activity"/>
    <property type="evidence" value="ECO:0007669"/>
    <property type="project" value="UniProtKB-KW"/>
</dbReference>
<feature type="region of interest" description="Disordered" evidence="6">
    <location>
        <begin position="139"/>
        <end position="162"/>
    </location>
</feature>
<dbReference type="Pfam" id="PF01412">
    <property type="entry name" value="ArfGap"/>
    <property type="match status" value="1"/>
</dbReference>